<keyword evidence="7" id="KW-0862">Zinc</keyword>
<reference evidence="14" key="1">
    <citation type="submission" date="2020-12" db="UniProtKB">
        <authorList>
            <consortium name="WormBaseParasite"/>
        </authorList>
    </citation>
    <scope>IDENTIFICATION</scope>
    <source>
        <strain evidence="14">MHco3</strain>
    </source>
</reference>
<keyword evidence="9 11" id="KW-0472">Membrane</keyword>
<evidence type="ECO:0000256" key="1">
    <source>
        <dbReference type="ARBA" id="ARBA00004141"/>
    </source>
</evidence>
<evidence type="ECO:0000313" key="13">
    <source>
        <dbReference type="Proteomes" id="UP000025227"/>
    </source>
</evidence>
<dbReference type="PANTHER" id="PTHR46065">
    <property type="entry name" value="E3 UBIQUITIN-PROTEIN LIGASE MARCH 2/3 FAMILY MEMBER"/>
    <property type="match status" value="1"/>
</dbReference>
<evidence type="ECO:0000256" key="10">
    <source>
        <dbReference type="SAM" id="MobiDB-lite"/>
    </source>
</evidence>
<dbReference type="Proteomes" id="UP000025227">
    <property type="component" value="Unplaced"/>
</dbReference>
<feature type="compositionally biased region" description="Low complexity" evidence="10">
    <location>
        <begin position="268"/>
        <end position="295"/>
    </location>
</feature>
<evidence type="ECO:0000256" key="7">
    <source>
        <dbReference type="ARBA" id="ARBA00022833"/>
    </source>
</evidence>
<feature type="compositionally biased region" description="Polar residues" evidence="10">
    <location>
        <begin position="338"/>
        <end position="356"/>
    </location>
</feature>
<dbReference type="SMART" id="SM00744">
    <property type="entry name" value="RINGv"/>
    <property type="match status" value="1"/>
</dbReference>
<dbReference type="GO" id="GO:0004842">
    <property type="term" value="F:ubiquitin-protein transferase activity"/>
    <property type="evidence" value="ECO:0007669"/>
    <property type="project" value="TreeGrafter"/>
</dbReference>
<feature type="compositionally biased region" description="Polar residues" evidence="10">
    <location>
        <begin position="300"/>
        <end position="320"/>
    </location>
</feature>
<feature type="transmembrane region" description="Helical" evidence="11">
    <location>
        <begin position="148"/>
        <end position="172"/>
    </location>
</feature>
<dbReference type="OrthoDB" id="273089at2759"/>
<dbReference type="Gene3D" id="3.30.40.10">
    <property type="entry name" value="Zinc/RING finger domain, C3HC4 (zinc finger)"/>
    <property type="match status" value="1"/>
</dbReference>
<dbReference type="GO" id="GO:0016567">
    <property type="term" value="P:protein ubiquitination"/>
    <property type="evidence" value="ECO:0007669"/>
    <property type="project" value="TreeGrafter"/>
</dbReference>
<sequence length="377" mass="42066">MVTSVMNTSLGPAVCRMCLCGETSIPYLGNAPGEPLISPCHCKGTMGLYHRSCLEHWLSISRTYCCEICKFRYEIGRRKRGFLSYLRAHSGFLIDDEHERSLASDFACFLIFAPLTIGGSVLCIKRIIERLSVADEKDSFDVAYETLGLGLMAVFLIMVFCFWIFFTVLFYIHDFRVWQRKNLIVYVIDQLDREDEAYSRTNNHFSESQRPLLLRKKIRKFFCCDGQSREDTIIPLRDTAISTLMVEHQDFHDMGSSHQLRVISPIARTSTSSQGRSSSGISSAAITGTSTSQITELRINPSNSTPTNGQPSSSDEVPTLSTFRPYVTSSSASIFPYTSTPRLLVPTSTAKPTSSDGYGVQSPDADVEPTSSVPSQR</sequence>
<evidence type="ECO:0000256" key="11">
    <source>
        <dbReference type="SAM" id="Phobius"/>
    </source>
</evidence>
<evidence type="ECO:0000256" key="8">
    <source>
        <dbReference type="ARBA" id="ARBA00022989"/>
    </source>
</evidence>
<keyword evidence="2" id="KW-0808">Transferase</keyword>
<keyword evidence="4" id="KW-0479">Metal-binding</keyword>
<feature type="domain" description="RING-CH-type" evidence="12">
    <location>
        <begin position="7"/>
        <end position="76"/>
    </location>
</feature>
<keyword evidence="8 11" id="KW-1133">Transmembrane helix</keyword>
<accession>A0A7I4Y3Z5</accession>
<keyword evidence="13" id="KW-1185">Reference proteome</keyword>
<evidence type="ECO:0000256" key="5">
    <source>
        <dbReference type="ARBA" id="ARBA00022771"/>
    </source>
</evidence>
<dbReference type="GO" id="GO:0016020">
    <property type="term" value="C:membrane"/>
    <property type="evidence" value="ECO:0007669"/>
    <property type="project" value="UniProtKB-SubCell"/>
</dbReference>
<feature type="region of interest" description="Disordered" evidence="10">
    <location>
        <begin position="338"/>
        <end position="377"/>
    </location>
</feature>
<dbReference type="SUPFAM" id="SSF57850">
    <property type="entry name" value="RING/U-box"/>
    <property type="match status" value="1"/>
</dbReference>
<dbReference type="PANTHER" id="PTHR46065:SF5">
    <property type="entry name" value="RING-CH-TYPE DOMAIN-CONTAINING PROTEIN"/>
    <property type="match status" value="1"/>
</dbReference>
<organism evidence="13 14">
    <name type="scientific">Haemonchus contortus</name>
    <name type="common">Barber pole worm</name>
    <dbReference type="NCBI Taxonomy" id="6289"/>
    <lineage>
        <taxon>Eukaryota</taxon>
        <taxon>Metazoa</taxon>
        <taxon>Ecdysozoa</taxon>
        <taxon>Nematoda</taxon>
        <taxon>Chromadorea</taxon>
        <taxon>Rhabditida</taxon>
        <taxon>Rhabditina</taxon>
        <taxon>Rhabditomorpha</taxon>
        <taxon>Strongyloidea</taxon>
        <taxon>Trichostrongylidae</taxon>
        <taxon>Haemonchus</taxon>
    </lineage>
</organism>
<dbReference type="PROSITE" id="PS51292">
    <property type="entry name" value="ZF_RING_CH"/>
    <property type="match status" value="1"/>
</dbReference>
<comment type="subcellular location">
    <subcellularLocation>
        <location evidence="1">Membrane</location>
        <topology evidence="1">Multi-pass membrane protein</topology>
    </subcellularLocation>
</comment>
<protein>
    <submittedName>
        <fullName evidence="14">RING-CH-type domain-containing protein</fullName>
    </submittedName>
</protein>
<keyword evidence="5" id="KW-0863">Zinc-finger</keyword>
<evidence type="ECO:0000256" key="9">
    <source>
        <dbReference type="ARBA" id="ARBA00023136"/>
    </source>
</evidence>
<evidence type="ECO:0000259" key="12">
    <source>
        <dbReference type="PROSITE" id="PS51292"/>
    </source>
</evidence>
<evidence type="ECO:0000256" key="4">
    <source>
        <dbReference type="ARBA" id="ARBA00022723"/>
    </source>
</evidence>
<dbReference type="InterPro" id="IPR013083">
    <property type="entry name" value="Znf_RING/FYVE/PHD"/>
</dbReference>
<feature type="region of interest" description="Disordered" evidence="10">
    <location>
        <begin position="268"/>
        <end position="320"/>
    </location>
</feature>
<name>A0A7I4Y3Z5_HAECO</name>
<dbReference type="AlphaFoldDB" id="A0A7I4Y3Z5"/>
<evidence type="ECO:0000313" key="14">
    <source>
        <dbReference type="WBParaSite" id="HCON_00052540-00001"/>
    </source>
</evidence>
<dbReference type="InterPro" id="IPR011016">
    <property type="entry name" value="Znf_RING-CH"/>
</dbReference>
<feature type="transmembrane region" description="Helical" evidence="11">
    <location>
        <begin position="106"/>
        <end position="128"/>
    </location>
</feature>
<evidence type="ECO:0000256" key="6">
    <source>
        <dbReference type="ARBA" id="ARBA00022786"/>
    </source>
</evidence>
<evidence type="ECO:0000256" key="2">
    <source>
        <dbReference type="ARBA" id="ARBA00022679"/>
    </source>
</evidence>
<dbReference type="Pfam" id="PF12906">
    <property type="entry name" value="RINGv"/>
    <property type="match status" value="1"/>
</dbReference>
<dbReference type="GO" id="GO:0008270">
    <property type="term" value="F:zinc ion binding"/>
    <property type="evidence" value="ECO:0007669"/>
    <property type="project" value="UniProtKB-KW"/>
</dbReference>
<dbReference type="WBParaSite" id="HCON_00052540-00001">
    <property type="protein sequence ID" value="HCON_00052540-00001"/>
    <property type="gene ID" value="HCON_00052540"/>
</dbReference>
<keyword evidence="6" id="KW-0833">Ubl conjugation pathway</keyword>
<keyword evidence="3 11" id="KW-0812">Transmembrane</keyword>
<proteinExistence type="predicted"/>
<evidence type="ECO:0000256" key="3">
    <source>
        <dbReference type="ARBA" id="ARBA00022692"/>
    </source>
</evidence>